<organism evidence="6 7">
    <name type="scientific">Flagellimonas iocasae</name>
    <dbReference type="NCBI Taxonomy" id="2055905"/>
    <lineage>
        <taxon>Bacteria</taxon>
        <taxon>Pseudomonadati</taxon>
        <taxon>Bacteroidota</taxon>
        <taxon>Flavobacteriia</taxon>
        <taxon>Flavobacteriales</taxon>
        <taxon>Flavobacteriaceae</taxon>
        <taxon>Flagellimonas</taxon>
    </lineage>
</organism>
<protein>
    <submittedName>
        <fullName evidence="6">Creatininase family protein</fullName>
    </submittedName>
</protein>
<comment type="cofactor">
    <cofactor evidence="1">
        <name>Zn(2+)</name>
        <dbReference type="ChEBI" id="CHEBI:29105"/>
    </cofactor>
</comment>
<dbReference type="SUPFAM" id="SSF102215">
    <property type="entry name" value="Creatininase"/>
    <property type="match status" value="1"/>
</dbReference>
<dbReference type="Gene3D" id="3.40.50.10310">
    <property type="entry name" value="Creatininase"/>
    <property type="match status" value="1"/>
</dbReference>
<proteinExistence type="inferred from homology"/>
<keyword evidence="4" id="KW-0862">Zinc</keyword>
<dbReference type="InterPro" id="IPR003785">
    <property type="entry name" value="Creatininase/forma_Hydrolase"/>
</dbReference>
<evidence type="ECO:0000256" key="5">
    <source>
        <dbReference type="ARBA" id="ARBA00024029"/>
    </source>
</evidence>
<keyword evidence="7" id="KW-1185">Reference proteome</keyword>
<sequence length="293" mass="32687">MASIENGPSAKWSELLPDTFLERQQKCPIVYLPMGLCEPHGHVSAFGLDTIKAEFICNAVAREVGGIVAPTQGYHIHESGYHAPWLEEVLGNANPYMASIPPFILLHLFLYQLRAFSNAGFKGVVAITGHAGGNEMDLRMVATNFMRISPMKVEVRADPELVVGRYNGDHAGKYEISQLMYIRPDLINMSKISRQYEDKLLGRFALGHDALEASPQLGEKIMNACIKKTCEIATNLEQSIDRGSEIDHINIEQTELVWKDIMAAKSKWVTNKLFDGQSGASMDSKWKIYEDLT</sequence>
<accession>A0ABW4Y543</accession>
<dbReference type="PANTHER" id="PTHR35005">
    <property type="entry name" value="3-DEHYDRO-SCYLLO-INOSOSE HYDROLASE"/>
    <property type="match status" value="1"/>
</dbReference>
<dbReference type="InterPro" id="IPR024087">
    <property type="entry name" value="Creatininase-like_sf"/>
</dbReference>
<comment type="caution">
    <text evidence="6">The sequence shown here is derived from an EMBL/GenBank/DDBJ whole genome shotgun (WGS) entry which is preliminary data.</text>
</comment>
<gene>
    <name evidence="6" type="ORF">ACFSJE_15880</name>
</gene>
<comment type="similarity">
    <text evidence="5">Belongs to the creatininase superfamily.</text>
</comment>
<dbReference type="EMBL" id="JBHUHU010000005">
    <property type="protein sequence ID" value="MFD2101269.1"/>
    <property type="molecule type" value="Genomic_DNA"/>
</dbReference>
<keyword evidence="3" id="KW-0378">Hydrolase</keyword>
<evidence type="ECO:0000313" key="6">
    <source>
        <dbReference type="EMBL" id="MFD2101269.1"/>
    </source>
</evidence>
<evidence type="ECO:0000256" key="1">
    <source>
        <dbReference type="ARBA" id="ARBA00001947"/>
    </source>
</evidence>
<evidence type="ECO:0000256" key="4">
    <source>
        <dbReference type="ARBA" id="ARBA00022833"/>
    </source>
</evidence>
<dbReference type="Proteomes" id="UP001597342">
    <property type="component" value="Unassembled WGS sequence"/>
</dbReference>
<dbReference type="RefSeq" id="WP_379831854.1">
    <property type="nucleotide sequence ID" value="NZ_JBHUHU010000005.1"/>
</dbReference>
<dbReference type="PANTHER" id="PTHR35005:SF1">
    <property type="entry name" value="2-AMINO-5-FORMYLAMINO-6-RIBOSYLAMINOPYRIMIDIN-4(3H)-ONE 5'-MONOPHOSPHATE DEFORMYLASE"/>
    <property type="match status" value="1"/>
</dbReference>
<evidence type="ECO:0000313" key="7">
    <source>
        <dbReference type="Proteomes" id="UP001597342"/>
    </source>
</evidence>
<reference evidence="7" key="1">
    <citation type="journal article" date="2019" name="Int. J. Syst. Evol. Microbiol.">
        <title>The Global Catalogue of Microorganisms (GCM) 10K type strain sequencing project: providing services to taxonomists for standard genome sequencing and annotation.</title>
        <authorList>
            <consortium name="The Broad Institute Genomics Platform"/>
            <consortium name="The Broad Institute Genome Sequencing Center for Infectious Disease"/>
            <person name="Wu L."/>
            <person name="Ma J."/>
        </authorList>
    </citation>
    <scope>NUCLEOTIDE SEQUENCE [LARGE SCALE GENOMIC DNA]</scope>
    <source>
        <strain evidence="7">JCM 3389</strain>
    </source>
</reference>
<dbReference type="Pfam" id="PF02633">
    <property type="entry name" value="Creatininase"/>
    <property type="match status" value="1"/>
</dbReference>
<keyword evidence="2" id="KW-0479">Metal-binding</keyword>
<name>A0ABW4Y543_9FLAO</name>
<evidence type="ECO:0000256" key="3">
    <source>
        <dbReference type="ARBA" id="ARBA00022801"/>
    </source>
</evidence>
<evidence type="ECO:0000256" key="2">
    <source>
        <dbReference type="ARBA" id="ARBA00022723"/>
    </source>
</evidence>